<protein>
    <submittedName>
        <fullName evidence="1">Uncharacterized protein</fullName>
    </submittedName>
</protein>
<organism evidence="1 2">
    <name type="scientific">Ruegeria denitrificans</name>
    <dbReference type="NCBI Taxonomy" id="1715692"/>
    <lineage>
        <taxon>Bacteria</taxon>
        <taxon>Pseudomonadati</taxon>
        <taxon>Pseudomonadota</taxon>
        <taxon>Alphaproteobacteria</taxon>
        <taxon>Rhodobacterales</taxon>
        <taxon>Roseobacteraceae</taxon>
        <taxon>Ruegeria</taxon>
    </lineage>
</organism>
<gene>
    <name evidence="1" type="ORF">RUE5091_00054</name>
</gene>
<accession>A0A0P1I0F6</accession>
<proteinExistence type="predicted"/>
<evidence type="ECO:0000313" key="1">
    <source>
        <dbReference type="EMBL" id="CUJ82975.1"/>
    </source>
</evidence>
<reference evidence="2" key="1">
    <citation type="submission" date="2015-09" db="EMBL/GenBank/DDBJ databases">
        <authorList>
            <person name="Rodrigo-Torres L."/>
            <person name="Arahal D.R."/>
        </authorList>
    </citation>
    <scope>NUCLEOTIDE SEQUENCE [LARGE SCALE GENOMIC DNA]</scope>
    <source>
        <strain evidence="2">CECT 5091</strain>
    </source>
</reference>
<dbReference type="STRING" id="1715692.RUE5091_00054"/>
<evidence type="ECO:0000313" key="2">
    <source>
        <dbReference type="Proteomes" id="UP000051260"/>
    </source>
</evidence>
<keyword evidence="2" id="KW-1185">Reference proteome</keyword>
<sequence>MKYLSALGVLVGGFLLHPPPKAVLTTMLWVVSRSHPAVSALVLLAVLWTWRSDDG</sequence>
<dbReference type="EMBL" id="CYUD01000001">
    <property type="protein sequence ID" value="CUJ82975.1"/>
    <property type="molecule type" value="Genomic_DNA"/>
</dbReference>
<dbReference type="Proteomes" id="UP000051260">
    <property type="component" value="Unassembled WGS sequence"/>
</dbReference>
<name>A0A0P1I0F6_9RHOB</name>
<dbReference type="AlphaFoldDB" id="A0A0P1I0F6"/>